<evidence type="ECO:0000313" key="1">
    <source>
        <dbReference type="EMBL" id="GJJ76590.1"/>
    </source>
</evidence>
<sequence>MEDLKNKIHELDILTEELASLRPTAAVYSKRVPSSKLFFLEDKSQLTTNKKKELADTRAQIAAIPGQVPS</sequence>
<dbReference type="OrthoDB" id="2442112at2759"/>
<protein>
    <submittedName>
        <fullName evidence="1">Uncharacterized protein</fullName>
    </submittedName>
</protein>
<keyword evidence="2" id="KW-1185">Reference proteome</keyword>
<dbReference type="EMBL" id="BQFW01000012">
    <property type="protein sequence ID" value="GJJ76590.1"/>
    <property type="molecule type" value="Genomic_DNA"/>
</dbReference>
<gene>
    <name evidence="1" type="ORF">EMPS_08949</name>
</gene>
<comment type="caution">
    <text evidence="1">The sequence shown here is derived from an EMBL/GenBank/DDBJ whole genome shotgun (WGS) entry which is preliminary data.</text>
</comment>
<reference evidence="1" key="1">
    <citation type="submission" date="2021-11" db="EMBL/GenBank/DDBJ databases">
        <authorList>
            <person name="Herlambang A."/>
            <person name="Guo Y."/>
            <person name="Takashima Y."/>
            <person name="Nishizawa T."/>
        </authorList>
    </citation>
    <scope>NUCLEOTIDE SEQUENCE</scope>
    <source>
        <strain evidence="1">E1425</strain>
    </source>
</reference>
<organism evidence="1 2">
    <name type="scientific">Entomortierella parvispora</name>
    <dbReference type="NCBI Taxonomy" id="205924"/>
    <lineage>
        <taxon>Eukaryota</taxon>
        <taxon>Fungi</taxon>
        <taxon>Fungi incertae sedis</taxon>
        <taxon>Mucoromycota</taxon>
        <taxon>Mortierellomycotina</taxon>
        <taxon>Mortierellomycetes</taxon>
        <taxon>Mortierellales</taxon>
        <taxon>Mortierellaceae</taxon>
        <taxon>Entomortierella</taxon>
    </lineage>
</organism>
<dbReference type="Proteomes" id="UP000827284">
    <property type="component" value="Unassembled WGS sequence"/>
</dbReference>
<name>A0A9P3HH18_9FUNG</name>
<accession>A0A9P3HH18</accession>
<reference evidence="1" key="2">
    <citation type="journal article" date="2022" name="Microbiol. Resour. Announc.">
        <title>Whole-Genome Sequence of Entomortierella parvispora E1425, a Mucoromycotan Fungus Associated with Burkholderiaceae-Related Endosymbiotic Bacteria.</title>
        <authorList>
            <person name="Herlambang A."/>
            <person name="Guo Y."/>
            <person name="Takashima Y."/>
            <person name="Narisawa K."/>
            <person name="Ohta H."/>
            <person name="Nishizawa T."/>
        </authorList>
    </citation>
    <scope>NUCLEOTIDE SEQUENCE</scope>
    <source>
        <strain evidence="1">E1425</strain>
    </source>
</reference>
<evidence type="ECO:0000313" key="2">
    <source>
        <dbReference type="Proteomes" id="UP000827284"/>
    </source>
</evidence>
<dbReference type="AlphaFoldDB" id="A0A9P3HH18"/>
<proteinExistence type="predicted"/>